<evidence type="ECO:0000313" key="3">
    <source>
        <dbReference type="EMBL" id="TCI06165.1"/>
    </source>
</evidence>
<evidence type="ECO:0000313" key="4">
    <source>
        <dbReference type="Proteomes" id="UP000291822"/>
    </source>
</evidence>
<protein>
    <submittedName>
        <fullName evidence="3">Hydrolase</fullName>
    </submittedName>
</protein>
<accession>A0A4R0YJ42</accession>
<proteinExistence type="predicted"/>
<comment type="caution">
    <text evidence="3">The sequence shown here is derived from an EMBL/GenBank/DDBJ whole genome shotgun (WGS) entry which is preliminary data.</text>
</comment>
<sequence length="191" mass="21039">MDKLDPRSTALVLIDLQMGITAYAGGPHTAQEVFQRAGKLAARFREVGAPVILVRVGYAQDFADALRQPVDRPTQFPAGGLPPQWWDFPPELGVAESDIQVIKHQWGAFYGTELELQLRRRGVRTLVMGGVSTNIGVESTARTAWEMGFEQVLVEDAMSAANAEQHQFAVDHIFPRISRVRSTAQVLEALA</sequence>
<organism evidence="3 4">
    <name type="scientific">Dyella soli</name>
    <dbReference type="NCBI Taxonomy" id="522319"/>
    <lineage>
        <taxon>Bacteria</taxon>
        <taxon>Pseudomonadati</taxon>
        <taxon>Pseudomonadota</taxon>
        <taxon>Gammaproteobacteria</taxon>
        <taxon>Lysobacterales</taxon>
        <taxon>Rhodanobacteraceae</taxon>
        <taxon>Dyella</taxon>
    </lineage>
</organism>
<reference evidence="3 4" key="1">
    <citation type="submission" date="2019-02" db="EMBL/GenBank/DDBJ databases">
        <title>Dyella amyloliquefaciens sp. nov., isolated from forest soil.</title>
        <authorList>
            <person name="Gao Z.-H."/>
            <person name="Qiu L.-H."/>
        </authorList>
    </citation>
    <scope>NUCLEOTIDE SEQUENCE [LARGE SCALE GENOMIC DNA]</scope>
    <source>
        <strain evidence="3 4">KACC 12747</strain>
    </source>
</reference>
<dbReference type="RefSeq" id="WP_131152592.1">
    <property type="nucleotide sequence ID" value="NZ_SJTG01000007.1"/>
</dbReference>
<dbReference type="Gene3D" id="3.40.50.850">
    <property type="entry name" value="Isochorismatase-like"/>
    <property type="match status" value="1"/>
</dbReference>
<dbReference type="Pfam" id="PF00857">
    <property type="entry name" value="Isochorismatase"/>
    <property type="match status" value="1"/>
</dbReference>
<name>A0A4R0YJ42_9GAMM</name>
<keyword evidence="4" id="KW-1185">Reference proteome</keyword>
<evidence type="ECO:0000256" key="1">
    <source>
        <dbReference type="ARBA" id="ARBA00022801"/>
    </source>
</evidence>
<dbReference type="CDD" id="cd00431">
    <property type="entry name" value="cysteine_hydrolases"/>
    <property type="match status" value="1"/>
</dbReference>
<dbReference type="InterPro" id="IPR036380">
    <property type="entry name" value="Isochorismatase-like_sf"/>
</dbReference>
<gene>
    <name evidence="3" type="ORF">EZM97_35145</name>
</gene>
<dbReference type="PANTHER" id="PTHR43540:SF7">
    <property type="entry name" value="ISOCHORISMATASE FAMILY PROTEIN YECD"/>
    <property type="match status" value="1"/>
</dbReference>
<dbReference type="InterPro" id="IPR050272">
    <property type="entry name" value="Isochorismatase-like_hydrls"/>
</dbReference>
<feature type="domain" description="Isochorismatase-like" evidence="2">
    <location>
        <begin position="9"/>
        <end position="185"/>
    </location>
</feature>
<dbReference type="AlphaFoldDB" id="A0A4R0YJ42"/>
<dbReference type="NCBIfam" id="NF008517">
    <property type="entry name" value="PRK11440.1"/>
    <property type="match status" value="1"/>
</dbReference>
<dbReference type="SUPFAM" id="SSF52499">
    <property type="entry name" value="Isochorismatase-like hydrolases"/>
    <property type="match status" value="1"/>
</dbReference>
<keyword evidence="1 3" id="KW-0378">Hydrolase</keyword>
<dbReference type="PANTHER" id="PTHR43540">
    <property type="entry name" value="PEROXYUREIDOACRYLATE/UREIDOACRYLATE AMIDOHYDROLASE-RELATED"/>
    <property type="match status" value="1"/>
</dbReference>
<dbReference type="Proteomes" id="UP000291822">
    <property type="component" value="Unassembled WGS sequence"/>
</dbReference>
<dbReference type="EMBL" id="SJTG01000007">
    <property type="protein sequence ID" value="TCI06165.1"/>
    <property type="molecule type" value="Genomic_DNA"/>
</dbReference>
<evidence type="ECO:0000259" key="2">
    <source>
        <dbReference type="Pfam" id="PF00857"/>
    </source>
</evidence>
<dbReference type="InterPro" id="IPR000868">
    <property type="entry name" value="Isochorismatase-like_dom"/>
</dbReference>
<dbReference type="GO" id="GO:0016787">
    <property type="term" value="F:hydrolase activity"/>
    <property type="evidence" value="ECO:0007669"/>
    <property type="project" value="UniProtKB-KW"/>
</dbReference>